<dbReference type="Pfam" id="PF12645">
    <property type="entry name" value="HTH_16"/>
    <property type="match status" value="1"/>
</dbReference>
<evidence type="ECO:0000259" key="1">
    <source>
        <dbReference type="Pfam" id="PF12645"/>
    </source>
</evidence>
<name>A0ABV1DYQ2_9FIRM</name>
<evidence type="ECO:0000313" key="2">
    <source>
        <dbReference type="EMBL" id="MEQ2440170.1"/>
    </source>
</evidence>
<dbReference type="SUPFAM" id="SSF88946">
    <property type="entry name" value="Sigma2 domain of RNA polymerase sigma factors"/>
    <property type="match status" value="1"/>
</dbReference>
<accession>A0ABV1DYQ2</accession>
<dbReference type="EMBL" id="JBBMFD010000005">
    <property type="protein sequence ID" value="MEQ2440170.1"/>
    <property type="molecule type" value="Genomic_DNA"/>
</dbReference>
<evidence type="ECO:0000313" key="3">
    <source>
        <dbReference type="Proteomes" id="UP001489509"/>
    </source>
</evidence>
<feature type="domain" description="Helix-turn-helix conjugative transposon-like" evidence="1">
    <location>
        <begin position="5"/>
        <end position="58"/>
    </location>
</feature>
<keyword evidence="3" id="KW-1185">Reference proteome</keyword>
<reference evidence="2 3" key="1">
    <citation type="submission" date="2024-03" db="EMBL/GenBank/DDBJ databases">
        <title>Human intestinal bacterial collection.</title>
        <authorList>
            <person name="Pauvert C."/>
            <person name="Hitch T.C.A."/>
            <person name="Clavel T."/>
        </authorList>
    </citation>
    <scope>NUCLEOTIDE SEQUENCE [LARGE SCALE GENOMIC DNA]</scope>
    <source>
        <strain evidence="2 3">CLA-JM-H44</strain>
    </source>
</reference>
<gene>
    <name evidence="2" type="ORF">WMO26_04950</name>
</gene>
<dbReference type="InterPro" id="IPR024760">
    <property type="entry name" value="HTH_dom_conjug_TS-like"/>
</dbReference>
<dbReference type="RefSeq" id="WP_178352976.1">
    <property type="nucleotide sequence ID" value="NZ_JBBMFD010000005.1"/>
</dbReference>
<dbReference type="InterPro" id="IPR013325">
    <property type="entry name" value="RNA_pol_sigma_r2"/>
</dbReference>
<dbReference type="Proteomes" id="UP001489509">
    <property type="component" value="Unassembled WGS sequence"/>
</dbReference>
<sequence>MDFRELLILAKANHPKAIESLLTMYRPLLMKEAVVNGIFDEDLFQELCIVFLRCVRNFQM</sequence>
<comment type="caution">
    <text evidence="2">The sequence shown here is derived from an EMBL/GenBank/DDBJ whole genome shotgun (WGS) entry which is preliminary data.</text>
</comment>
<organism evidence="2 3">
    <name type="scientific">Solibaculum intestinale</name>
    <dbReference type="NCBI Taxonomy" id="3133165"/>
    <lineage>
        <taxon>Bacteria</taxon>
        <taxon>Bacillati</taxon>
        <taxon>Bacillota</taxon>
        <taxon>Clostridia</taxon>
        <taxon>Eubacteriales</taxon>
        <taxon>Oscillospiraceae</taxon>
        <taxon>Solibaculum</taxon>
    </lineage>
</organism>
<protein>
    <submittedName>
        <fullName evidence="2">Helix-turn-helix domain-containing protein</fullName>
    </submittedName>
</protein>
<proteinExistence type="predicted"/>